<proteinExistence type="inferred from homology"/>
<dbReference type="GO" id="GO:0005524">
    <property type="term" value="F:ATP binding"/>
    <property type="evidence" value="ECO:0007669"/>
    <property type="project" value="UniProtKB-KW"/>
</dbReference>
<dbReference type="GO" id="GO:0072686">
    <property type="term" value="C:mitotic spindle"/>
    <property type="evidence" value="ECO:0007669"/>
    <property type="project" value="TreeGrafter"/>
</dbReference>
<evidence type="ECO:0000259" key="9">
    <source>
        <dbReference type="PROSITE" id="PS50067"/>
    </source>
</evidence>
<comment type="subcellular location">
    <subcellularLocation>
        <location evidence="1">Cytoplasm</location>
        <location evidence="1">Cytoskeleton</location>
    </subcellularLocation>
</comment>
<reference evidence="10" key="1">
    <citation type="submission" date="2021-02" db="EMBL/GenBank/DDBJ databases">
        <authorList>
            <person name="Nowell W R."/>
        </authorList>
    </citation>
    <scope>NUCLEOTIDE SEQUENCE</scope>
</reference>
<dbReference type="GO" id="GO:0008574">
    <property type="term" value="F:plus-end-directed microtubule motor activity"/>
    <property type="evidence" value="ECO:0007669"/>
    <property type="project" value="TreeGrafter"/>
</dbReference>
<feature type="non-terminal residue" evidence="10">
    <location>
        <position position="88"/>
    </location>
</feature>
<comment type="caution">
    <text evidence="8">Lacks conserved residue(s) required for the propagation of feature annotation.</text>
</comment>
<dbReference type="PROSITE" id="PS00411">
    <property type="entry name" value="KINESIN_MOTOR_1"/>
    <property type="match status" value="1"/>
</dbReference>
<dbReference type="Gene3D" id="3.40.850.10">
    <property type="entry name" value="Kinesin motor domain"/>
    <property type="match status" value="1"/>
</dbReference>
<dbReference type="InterPro" id="IPR036961">
    <property type="entry name" value="Kinesin_motor_dom_sf"/>
</dbReference>
<dbReference type="Proteomes" id="UP000663881">
    <property type="component" value="Unassembled WGS sequence"/>
</dbReference>
<dbReference type="GO" id="GO:0090307">
    <property type="term" value="P:mitotic spindle assembly"/>
    <property type="evidence" value="ECO:0007669"/>
    <property type="project" value="TreeGrafter"/>
</dbReference>
<keyword evidence="3" id="KW-0493">Microtubule</keyword>
<protein>
    <recommendedName>
        <fullName evidence="9">Kinesin motor domain-containing protein</fullName>
    </recommendedName>
</protein>
<evidence type="ECO:0000256" key="2">
    <source>
        <dbReference type="ARBA" id="ARBA00022490"/>
    </source>
</evidence>
<dbReference type="EMBL" id="CAJOAY010037528">
    <property type="protein sequence ID" value="CAF4464559.1"/>
    <property type="molecule type" value="Genomic_DNA"/>
</dbReference>
<gene>
    <name evidence="10" type="ORF">OKA104_LOCUS54892</name>
</gene>
<organism evidence="10 11">
    <name type="scientific">Adineta steineri</name>
    <dbReference type="NCBI Taxonomy" id="433720"/>
    <lineage>
        <taxon>Eukaryota</taxon>
        <taxon>Metazoa</taxon>
        <taxon>Spiralia</taxon>
        <taxon>Gnathifera</taxon>
        <taxon>Rotifera</taxon>
        <taxon>Eurotatoria</taxon>
        <taxon>Bdelloidea</taxon>
        <taxon>Adinetida</taxon>
        <taxon>Adinetidae</taxon>
        <taxon>Adineta</taxon>
    </lineage>
</organism>
<keyword evidence="5" id="KW-0067">ATP-binding</keyword>
<feature type="domain" description="Kinesin motor" evidence="9">
    <location>
        <begin position="1"/>
        <end position="88"/>
    </location>
</feature>
<name>A0A820SVD6_9BILA</name>
<evidence type="ECO:0000256" key="1">
    <source>
        <dbReference type="ARBA" id="ARBA00004245"/>
    </source>
</evidence>
<keyword evidence="6" id="KW-0505">Motor protein</keyword>
<evidence type="ECO:0000256" key="5">
    <source>
        <dbReference type="ARBA" id="ARBA00022840"/>
    </source>
</evidence>
<dbReference type="InterPro" id="IPR019821">
    <property type="entry name" value="Kinesin_motor_CS"/>
</dbReference>
<dbReference type="GO" id="GO:0005876">
    <property type="term" value="C:spindle microtubule"/>
    <property type="evidence" value="ECO:0007669"/>
    <property type="project" value="TreeGrafter"/>
</dbReference>
<dbReference type="PANTHER" id="PTHR47970:SF12">
    <property type="entry name" value="KINESIN FAMILY MEMBER 11"/>
    <property type="match status" value="1"/>
</dbReference>
<evidence type="ECO:0000256" key="4">
    <source>
        <dbReference type="ARBA" id="ARBA00022741"/>
    </source>
</evidence>
<evidence type="ECO:0000313" key="10">
    <source>
        <dbReference type="EMBL" id="CAF4464559.1"/>
    </source>
</evidence>
<dbReference type="InterPro" id="IPR027417">
    <property type="entry name" value="P-loop_NTPase"/>
</dbReference>
<comment type="similarity">
    <text evidence="8">Belongs to the TRAFAC class myosin-kinesin ATPase superfamily. Kinesin family.</text>
</comment>
<evidence type="ECO:0000256" key="3">
    <source>
        <dbReference type="ARBA" id="ARBA00022701"/>
    </source>
</evidence>
<dbReference type="PANTHER" id="PTHR47970">
    <property type="entry name" value="KINESIN-LIKE PROTEIN KIF11"/>
    <property type="match status" value="1"/>
</dbReference>
<dbReference type="PRINTS" id="PR00380">
    <property type="entry name" value="KINESINHEAVY"/>
</dbReference>
<evidence type="ECO:0000256" key="7">
    <source>
        <dbReference type="ARBA" id="ARBA00023212"/>
    </source>
</evidence>
<dbReference type="GO" id="GO:0007018">
    <property type="term" value="P:microtubule-based movement"/>
    <property type="evidence" value="ECO:0007669"/>
    <property type="project" value="InterPro"/>
</dbReference>
<keyword evidence="2" id="KW-0963">Cytoplasm</keyword>
<evidence type="ECO:0000256" key="6">
    <source>
        <dbReference type="ARBA" id="ARBA00023175"/>
    </source>
</evidence>
<dbReference type="GO" id="GO:0008017">
    <property type="term" value="F:microtubule binding"/>
    <property type="evidence" value="ECO:0007669"/>
    <property type="project" value="InterPro"/>
</dbReference>
<feature type="non-terminal residue" evidence="10">
    <location>
        <position position="1"/>
    </location>
</feature>
<keyword evidence="4" id="KW-0547">Nucleotide-binding</keyword>
<evidence type="ECO:0000313" key="11">
    <source>
        <dbReference type="Proteomes" id="UP000663881"/>
    </source>
</evidence>
<keyword evidence="7" id="KW-0206">Cytoskeleton</keyword>
<accession>A0A820SVD6</accession>
<sequence length="88" mass="9538">TNTIIGAIEASCETPFDAIKVLIKGSQRRQTAETLMNASSSRSHSIFTMNVTMKDAQGDMRLGKIHLVDLAGSENISRSGATDKRARE</sequence>
<evidence type="ECO:0000256" key="8">
    <source>
        <dbReference type="PROSITE-ProRule" id="PRU00283"/>
    </source>
</evidence>
<dbReference type="AlphaFoldDB" id="A0A820SVD6"/>
<dbReference type="InterPro" id="IPR001752">
    <property type="entry name" value="Kinesin_motor_dom"/>
</dbReference>
<dbReference type="Pfam" id="PF00225">
    <property type="entry name" value="Kinesin"/>
    <property type="match status" value="1"/>
</dbReference>
<dbReference type="InterPro" id="IPR047149">
    <property type="entry name" value="KIF11-like"/>
</dbReference>
<dbReference type="GO" id="GO:0051231">
    <property type="term" value="P:spindle elongation"/>
    <property type="evidence" value="ECO:0007669"/>
    <property type="project" value="TreeGrafter"/>
</dbReference>
<dbReference type="SUPFAM" id="SSF52540">
    <property type="entry name" value="P-loop containing nucleoside triphosphate hydrolases"/>
    <property type="match status" value="1"/>
</dbReference>
<dbReference type="PROSITE" id="PS50067">
    <property type="entry name" value="KINESIN_MOTOR_2"/>
    <property type="match status" value="1"/>
</dbReference>
<comment type="caution">
    <text evidence="10">The sequence shown here is derived from an EMBL/GenBank/DDBJ whole genome shotgun (WGS) entry which is preliminary data.</text>
</comment>